<keyword evidence="14" id="KW-1185">Reference proteome</keyword>
<dbReference type="InterPro" id="IPR055097">
    <property type="entry name" value="Ig_NUP210_2nd"/>
</dbReference>
<keyword evidence="8" id="KW-0539">Nucleus</keyword>
<evidence type="ECO:0000256" key="4">
    <source>
        <dbReference type="ARBA" id="ARBA00022729"/>
    </source>
</evidence>
<evidence type="ECO:0000256" key="5">
    <source>
        <dbReference type="ARBA" id="ARBA00022989"/>
    </source>
</evidence>
<evidence type="ECO:0000256" key="7">
    <source>
        <dbReference type="ARBA" id="ARBA00023180"/>
    </source>
</evidence>
<dbReference type="Pfam" id="PF26182">
    <property type="entry name" value="Ig_NUP210_5th"/>
    <property type="match status" value="1"/>
</dbReference>
<feature type="domain" description="BIG2" evidence="12">
    <location>
        <begin position="1149"/>
        <end position="1225"/>
    </location>
</feature>
<dbReference type="Pfam" id="PF22967">
    <property type="entry name" value="Ig_NUP210_1st"/>
    <property type="match status" value="1"/>
</dbReference>
<protein>
    <recommendedName>
        <fullName evidence="12">BIG2 domain-containing protein</fullName>
    </recommendedName>
</protein>
<comment type="caution">
    <text evidence="13">The sequence shown here is derived from an EMBL/GenBank/DDBJ whole genome shotgun (WGS) entry which is preliminary data.</text>
</comment>
<feature type="transmembrane region" description="Helical" evidence="10">
    <location>
        <begin position="1864"/>
        <end position="1887"/>
    </location>
</feature>
<dbReference type="SUPFAM" id="SSF49373">
    <property type="entry name" value="Invasin/intimin cell-adhesion fragments"/>
    <property type="match status" value="1"/>
</dbReference>
<dbReference type="InterPro" id="IPR055098">
    <property type="entry name" value="Ig_NUP210_3rd"/>
</dbReference>
<dbReference type="Pfam" id="PF22962">
    <property type="entry name" value="Ig_NUP210_7th"/>
    <property type="match status" value="1"/>
</dbReference>
<evidence type="ECO:0000313" key="13">
    <source>
        <dbReference type="EMBL" id="KAK9925370.1"/>
    </source>
</evidence>
<dbReference type="GO" id="GO:0031965">
    <property type="term" value="C:nuclear membrane"/>
    <property type="evidence" value="ECO:0007669"/>
    <property type="project" value="UniProtKB-SubCell"/>
</dbReference>
<keyword evidence="3 10" id="KW-0812">Transmembrane</keyword>
<feature type="domain" description="BIG2" evidence="12">
    <location>
        <begin position="472"/>
        <end position="548"/>
    </location>
</feature>
<evidence type="ECO:0000256" key="6">
    <source>
        <dbReference type="ARBA" id="ARBA00023136"/>
    </source>
</evidence>
<keyword evidence="5 10" id="KW-1133">Transmembrane helix</keyword>
<comment type="subcellular location">
    <subcellularLocation>
        <location evidence="1">Nucleus membrane</location>
        <topology evidence="1">Single-pass membrane protein</topology>
    </subcellularLocation>
</comment>
<dbReference type="Pfam" id="PF02368">
    <property type="entry name" value="Big_2"/>
    <property type="match status" value="1"/>
</dbReference>
<evidence type="ECO:0000256" key="9">
    <source>
        <dbReference type="SAM" id="MobiDB-lite"/>
    </source>
</evidence>
<dbReference type="InterPro" id="IPR055099">
    <property type="entry name" value="Ig_NUP210_7th"/>
</dbReference>
<evidence type="ECO:0000313" key="14">
    <source>
        <dbReference type="Proteomes" id="UP001457282"/>
    </source>
</evidence>
<dbReference type="Pfam" id="PF22963">
    <property type="entry name" value="Ig_NUP210_3rd"/>
    <property type="match status" value="1"/>
</dbReference>
<gene>
    <name evidence="13" type="ORF">M0R45_033694</name>
</gene>
<comment type="similarity">
    <text evidence="2">Belongs to the NUP210 family.</text>
</comment>
<dbReference type="Gene3D" id="2.60.40.1080">
    <property type="match status" value="2"/>
</dbReference>
<evidence type="ECO:0000256" key="11">
    <source>
        <dbReference type="SAM" id="SignalP"/>
    </source>
</evidence>
<feature type="region of interest" description="Disordered" evidence="9">
    <location>
        <begin position="1893"/>
        <end position="1922"/>
    </location>
</feature>
<organism evidence="13 14">
    <name type="scientific">Rubus argutus</name>
    <name type="common">Southern blackberry</name>
    <dbReference type="NCBI Taxonomy" id="59490"/>
    <lineage>
        <taxon>Eukaryota</taxon>
        <taxon>Viridiplantae</taxon>
        <taxon>Streptophyta</taxon>
        <taxon>Embryophyta</taxon>
        <taxon>Tracheophyta</taxon>
        <taxon>Spermatophyta</taxon>
        <taxon>Magnoliopsida</taxon>
        <taxon>eudicotyledons</taxon>
        <taxon>Gunneridae</taxon>
        <taxon>Pentapetalae</taxon>
        <taxon>rosids</taxon>
        <taxon>fabids</taxon>
        <taxon>Rosales</taxon>
        <taxon>Rosaceae</taxon>
        <taxon>Rosoideae</taxon>
        <taxon>Rosoideae incertae sedis</taxon>
        <taxon>Rubus</taxon>
    </lineage>
</organism>
<evidence type="ECO:0000259" key="12">
    <source>
        <dbReference type="SMART" id="SM00635"/>
    </source>
</evidence>
<keyword evidence="4 11" id="KW-0732">Signal</keyword>
<dbReference type="InterPro" id="IPR045197">
    <property type="entry name" value="NUP210-like"/>
</dbReference>
<keyword evidence="6 10" id="KW-0472">Membrane</keyword>
<name>A0AAW1WKE3_RUBAR</name>
<dbReference type="InterPro" id="IPR056232">
    <property type="entry name" value="Ig_GP210_15th"/>
</dbReference>
<evidence type="ECO:0000256" key="3">
    <source>
        <dbReference type="ARBA" id="ARBA00022692"/>
    </source>
</evidence>
<evidence type="ECO:0000256" key="1">
    <source>
        <dbReference type="ARBA" id="ARBA00004590"/>
    </source>
</evidence>
<evidence type="ECO:0000256" key="2">
    <source>
        <dbReference type="ARBA" id="ARBA00007313"/>
    </source>
</evidence>
<dbReference type="SMART" id="SM00635">
    <property type="entry name" value="BID_2"/>
    <property type="match status" value="4"/>
</dbReference>
<dbReference type="InterPro" id="IPR056233">
    <property type="entry name" value="Ig_GP210_16th"/>
</dbReference>
<accession>A0AAW1WKE3</accession>
<feature type="compositionally biased region" description="Low complexity" evidence="9">
    <location>
        <begin position="1895"/>
        <end position="1910"/>
    </location>
</feature>
<feature type="chain" id="PRO_5043923638" description="BIG2 domain-containing protein" evidence="11">
    <location>
        <begin position="17"/>
        <end position="1957"/>
    </location>
</feature>
<dbReference type="InterPro" id="IPR055096">
    <property type="entry name" value="Ig_NUP210_1st"/>
</dbReference>
<sequence>MSSFTVLLGLVLLTMADPTASHLSSGGPHITDVNILLPPKMTHPVEYRLQGSDGCFKWSWDHHDILSVLPEYNSTSHCSTSARLRSVAPYSGRKETAVYATDVNTGVVIRCKVFIDKLSRIQIFHNSIKLDLDGLATLQVRAFDNEENVFSSLVGLQFMWQLMPETNVLLHHLVHVPLKDSPLSDCGGLCGDLDVQIKLEDSGVFSDMYVVKGIEIGHEIVSVHLLERQFKHMADKIVLTVAEAMSLDPPSPVLVLIGAAVHYNLKVIRGNKAQVVSLPSPHHQWSSSNSSVAHVDSMTGLTNALSLGVTNVIVEDTRVTGHIQGSSLNVVVPDSLSLYMTPLSASGDPVQGTKAIPSMTRWYGVSGHQYLIQMKVFSQGPDAQEIYITENDDLKLSKTQSNYWKFFPVSDDIAVKHSWQNSVVLKATSRGQGKLTASLTYFSALNETKEVLKVVQEVIICDQVKFSLDKSVASQTILLPWAPAVYQEVELKVTGGCAKASTDYKWFSSDMGIVSVSTSGVVQAKKPGKATIKVLSIFDSFNYDEVVIEVSVPASMSMLHNFPVETVVGSQLQAAVTMEASNGAYFYRCDAFRSFIKWKVGSGPFIIVNAKGEASDLDMLRNAEFHTSSYGSPCSWADLYASASGRATLHATLSKEYHNFESSFHGPIVLKASSLIAAYPPLNVRQAGDGNHYGGYFFDLALTESDNPLVKLDKMYLVPGTHLDVMLLGGPEQWKDGVEFVETVEIFNKEHGHIDDGASVQRLSETNKSLYRVSCEMLGTYNIVFKRGNLVGDDHPLPAVADVSLSLICSIPSSIVLIADEPVNQLEVIRTAIQADRSSGRIHVTPITVANERTIRLAAVGIGSNGEEFANSSSLHLQWELSSCDGMAYWDDADDLQRSKYSWERFLSLQNVSGLCIVRATVIGFHDTMGHHNSLPLLESSENVLTDAIRLQLVSTLRISPELQLVVFNPNAKVNLAITGGSCFLKVIVNDSQVVEVIQPPTDLQCSQLVLSPKGLGTALVTVYDIGLAPPLAASAVVQVADIDWIKIMSPEVISLMEGNSLTIDLMAGISDGRTFDSYQFTYINIQVHVEDQIIEVLDVNDISNTGSGYVNVPKLKIFATHLGITTFFVSALQQSGHEILSQPIMVEVYAPPEIHPHGIFLVPGAAYVLTLKGGPTIGVNVEYMSMDDEVATIDRSSGRLSASSPGNTTIRATVLKNGDTVICQAYTSVKVGVPSSVILNAQSELLGVGHEIPLYPVFSEGDLFSVYEQCQNYQWIVEDGKVLSFYVLENLNGEKYRTQLDHAEKFQFISHMSEEELGFIKVVFGRSAGRTNIAVSFLCEFVSPGSKSWRRIYNASVSILVVPDLPLALGVPITWILPPHYTTTSLLPLTSESHGQWDSQSHKGTIIYSLLRNVPDKNEVVQKDAISIIGDKIKTSESNNLACIQAKDRMTGRIEIAACVKVAEVTQIRISDDWLPFRGINLAVGAEISLPVVYLDALGNRFYEAYDTVPFDVDTNYPDVVSINTMLGGSGTIHLKAMRHGRALVRISIASIPLKSDYILISVGAHIHPQNPVIHIGSHVNFSIEGLNDQISGQWFTANGSVISVSPLSGVAEVIGEGTTQVYFEASSLKLRTTVTVPTEDIVSVDAPRETLTNVPFPTKGYNFSVKFSTSHSDKFKAFGNTKALQYVCRVDPPFVGYSKPWLDLDTGNSYCLFFPYTPEHLVRFKSKDMKPDISVSINASLRGADHVSGSASALFVGGFSVMEMDRDSIQLNLTPDSNKTITILGNTDVEIYWRDRDLLLITPIHKEGFGIGGRAKYEVKMLGNKRFKDTIFITLPANGQSVEIDVNGEPGEKAASESTINYTLWATVLGCLALILIVVVSINYLDRPDRSQVSAAPATPSSAAPVTPERSYPAVVSELSPRTPQPFIDYVRRTIDETPYYKREPRRRVNPQNTF</sequence>
<feature type="domain" description="BIG2" evidence="12">
    <location>
        <begin position="255"/>
        <end position="333"/>
    </location>
</feature>
<dbReference type="EMBL" id="JBEDUW010000006">
    <property type="protein sequence ID" value="KAK9925370.1"/>
    <property type="molecule type" value="Genomic_DNA"/>
</dbReference>
<keyword evidence="7" id="KW-0325">Glycoprotein</keyword>
<feature type="signal peptide" evidence="11">
    <location>
        <begin position="1"/>
        <end position="16"/>
    </location>
</feature>
<dbReference type="Pfam" id="PF24425">
    <property type="entry name" value="Ig_GP210_15th"/>
    <property type="match status" value="1"/>
</dbReference>
<reference evidence="13 14" key="1">
    <citation type="journal article" date="2023" name="G3 (Bethesda)">
        <title>A chromosome-length genome assembly and annotation of blackberry (Rubus argutus, cv. 'Hillquist').</title>
        <authorList>
            <person name="Bruna T."/>
            <person name="Aryal R."/>
            <person name="Dudchenko O."/>
            <person name="Sargent D.J."/>
            <person name="Mead D."/>
            <person name="Buti M."/>
            <person name="Cavallini A."/>
            <person name="Hytonen T."/>
            <person name="Andres J."/>
            <person name="Pham M."/>
            <person name="Weisz D."/>
            <person name="Mascagni F."/>
            <person name="Usai G."/>
            <person name="Natali L."/>
            <person name="Bassil N."/>
            <person name="Fernandez G.E."/>
            <person name="Lomsadze A."/>
            <person name="Armour M."/>
            <person name="Olukolu B."/>
            <person name="Poorten T."/>
            <person name="Britton C."/>
            <person name="Davik J."/>
            <person name="Ashrafi H."/>
            <person name="Aiden E.L."/>
            <person name="Borodovsky M."/>
            <person name="Worthington M."/>
        </authorList>
    </citation>
    <scope>NUCLEOTIDE SEQUENCE [LARGE SCALE GENOMIC DNA]</scope>
    <source>
        <strain evidence="13">PI 553951</strain>
    </source>
</reference>
<dbReference type="Pfam" id="PF22969">
    <property type="entry name" value="Ig_NUP210_2nd"/>
    <property type="match status" value="1"/>
</dbReference>
<evidence type="ECO:0000256" key="8">
    <source>
        <dbReference type="ARBA" id="ARBA00023242"/>
    </source>
</evidence>
<dbReference type="PANTHER" id="PTHR23019">
    <property type="entry name" value="NUCLEAR PORE MEMBRANE GLYCOPROTEIN GP210-RELATED"/>
    <property type="match status" value="1"/>
</dbReference>
<dbReference type="Pfam" id="PF24427">
    <property type="entry name" value="Ig_GP210_16th"/>
    <property type="match status" value="1"/>
</dbReference>
<dbReference type="InterPro" id="IPR008964">
    <property type="entry name" value="Invasin/intimin_cell_adhesion"/>
</dbReference>
<dbReference type="Proteomes" id="UP001457282">
    <property type="component" value="Unassembled WGS sequence"/>
</dbReference>
<dbReference type="PANTHER" id="PTHR23019:SF0">
    <property type="entry name" value="NUCLEAR PORE MEMBRANE GLYCOPROTEIN 210"/>
    <property type="match status" value="1"/>
</dbReference>
<dbReference type="InterPro" id="IPR003343">
    <property type="entry name" value="Big_2"/>
</dbReference>
<proteinExistence type="inferred from homology"/>
<evidence type="ECO:0000256" key="10">
    <source>
        <dbReference type="SAM" id="Phobius"/>
    </source>
</evidence>
<feature type="domain" description="BIG2" evidence="12">
    <location>
        <begin position="1562"/>
        <end position="1637"/>
    </location>
</feature>